<dbReference type="Pfam" id="PF15182">
    <property type="entry name" value="OTOS"/>
    <property type="match status" value="1"/>
</dbReference>
<protein>
    <submittedName>
        <fullName evidence="1">Uncharacterized protein</fullName>
    </submittedName>
</protein>
<dbReference type="PANTHER" id="PTHR35073:SF1">
    <property type="entry name" value="OTOSPIRALIN"/>
    <property type="match status" value="1"/>
</dbReference>
<dbReference type="InterPro" id="IPR028224">
    <property type="entry name" value="Otospiralin"/>
</dbReference>
<evidence type="ECO:0000313" key="2">
    <source>
        <dbReference type="Proteomes" id="UP000261340"/>
    </source>
</evidence>
<sequence length="121" mass="14130">MFCHESRHCEPTQSKQITTKKDFSYQKLELKMFLFGCQISPTFVTSRQRGSEAAGGRQEREKRSLPYWGLWSSDFYGWLEELRAQAADSGMQDLARTFWAHFPISRELGYDSPEPEPEPEE</sequence>
<reference evidence="1" key="2">
    <citation type="submission" date="2025-09" db="UniProtKB">
        <authorList>
            <consortium name="Ensembl"/>
        </authorList>
    </citation>
    <scope>IDENTIFICATION</scope>
</reference>
<dbReference type="Proteomes" id="UP000261340">
    <property type="component" value="Unplaced"/>
</dbReference>
<proteinExistence type="predicted"/>
<dbReference type="AlphaFoldDB" id="A0A3Q0T3K7"/>
<accession>A0A3Q0T3K7</accession>
<keyword evidence="2" id="KW-1185">Reference proteome</keyword>
<evidence type="ECO:0000313" key="1">
    <source>
        <dbReference type="Ensembl" id="ENSACIP00000029413.1"/>
    </source>
</evidence>
<name>A0A3Q0T3K7_AMPCI</name>
<organism evidence="1 2">
    <name type="scientific">Amphilophus citrinellus</name>
    <name type="common">Midas cichlid</name>
    <name type="synonym">Cichlasoma citrinellum</name>
    <dbReference type="NCBI Taxonomy" id="61819"/>
    <lineage>
        <taxon>Eukaryota</taxon>
        <taxon>Metazoa</taxon>
        <taxon>Chordata</taxon>
        <taxon>Craniata</taxon>
        <taxon>Vertebrata</taxon>
        <taxon>Euteleostomi</taxon>
        <taxon>Actinopterygii</taxon>
        <taxon>Neopterygii</taxon>
        <taxon>Teleostei</taxon>
        <taxon>Neoteleostei</taxon>
        <taxon>Acanthomorphata</taxon>
        <taxon>Ovalentaria</taxon>
        <taxon>Cichlomorphae</taxon>
        <taxon>Cichliformes</taxon>
        <taxon>Cichlidae</taxon>
        <taxon>New World cichlids</taxon>
        <taxon>Cichlasomatinae</taxon>
        <taxon>Heroini</taxon>
        <taxon>Amphilophus</taxon>
    </lineage>
</organism>
<dbReference type="Ensembl" id="ENSACIT00000030191.1">
    <property type="protein sequence ID" value="ENSACIP00000029413.1"/>
    <property type="gene ID" value="ENSACIG00000022781.1"/>
</dbReference>
<dbReference type="GO" id="GO:0007605">
    <property type="term" value="P:sensory perception of sound"/>
    <property type="evidence" value="ECO:0007669"/>
    <property type="project" value="InterPro"/>
</dbReference>
<dbReference type="GeneTree" id="ENSGT00990000203982"/>
<reference evidence="1" key="1">
    <citation type="submission" date="2025-08" db="UniProtKB">
        <authorList>
            <consortium name="Ensembl"/>
        </authorList>
    </citation>
    <scope>IDENTIFICATION</scope>
</reference>
<dbReference type="PANTHER" id="PTHR35073">
    <property type="entry name" value="OTOSPIRALIN"/>
    <property type="match status" value="1"/>
</dbReference>